<dbReference type="OrthoDB" id="4926948at2759"/>
<evidence type="ECO:0000256" key="1">
    <source>
        <dbReference type="ARBA" id="ARBA00001971"/>
    </source>
</evidence>
<dbReference type="GO" id="GO:0008395">
    <property type="term" value="F:steroid hydroxylase activity"/>
    <property type="evidence" value="ECO:0007669"/>
    <property type="project" value="TreeGrafter"/>
</dbReference>
<dbReference type="GO" id="GO:0005506">
    <property type="term" value="F:iron ion binding"/>
    <property type="evidence" value="ECO:0007669"/>
    <property type="project" value="InterPro"/>
</dbReference>
<dbReference type="GO" id="GO:0016705">
    <property type="term" value="F:oxidoreductase activity, acting on paired donors, with incorporation or reduction of molecular oxygen"/>
    <property type="evidence" value="ECO:0007669"/>
    <property type="project" value="InterPro"/>
</dbReference>
<keyword evidence="6" id="KW-0503">Monooxygenase</keyword>
<evidence type="ECO:0000256" key="5">
    <source>
        <dbReference type="ARBA" id="ARBA00023004"/>
    </source>
</evidence>
<sequence>MLNTELYLAQGPENIRDVFRNSSICSQIFLHKFVLGRVFGMPEKALKLYDRDNSGYRCKPRPGTHVEPRNRIDYLSFGPITRFLSGAGMRAFWFRYELELTKRLHDLPFNTDWTHLPDLTQIFEVDVSAANTNALCGPYLLQRNPDFLEELWKLDRGIDVLFRGMPRILAPWLYARRDRLLAAVKDWQNYARQNFDESALDENGDDPFWGSRIFRDRDNVLSQMDGMDHDALASEDFGVIWSSTRNSVVAGLWTVLEIFNDAALLRRVREEVGKCTTATGSGFDIDLLLANPVLQSIYAEVLRMRVHMLITRIPQFDDLRIQDWAVPSRKLLVMSSTVAHMDSEVWNTGENNEHPLDTFWAERFLQYDGNPISGPLKPTHLSQTKSVSGGYGMPGQCPVGKASYAIKDVQGIWFPYGGGPRMCPGRHFAKRDIIFTAAVMVTYFDIEILTDVRSLQMDMRGFGLGTMAVAGKVPVKIRRRGG</sequence>
<dbReference type="InterPro" id="IPR050529">
    <property type="entry name" value="CYP450_sterol_14alpha_dmase"/>
</dbReference>
<dbReference type="Pfam" id="PF00067">
    <property type="entry name" value="p450"/>
    <property type="match status" value="1"/>
</dbReference>
<keyword evidence="4 7" id="KW-0479">Metal-binding</keyword>
<comment type="similarity">
    <text evidence="2">Belongs to the cytochrome P450 family.</text>
</comment>
<dbReference type="PANTHER" id="PTHR24304">
    <property type="entry name" value="CYTOCHROME P450 FAMILY 7"/>
    <property type="match status" value="1"/>
</dbReference>
<evidence type="ECO:0000256" key="3">
    <source>
        <dbReference type="ARBA" id="ARBA00022617"/>
    </source>
</evidence>
<dbReference type="PANTHER" id="PTHR24304:SF2">
    <property type="entry name" value="24-HYDROXYCHOLESTEROL 7-ALPHA-HYDROXYLASE"/>
    <property type="match status" value="1"/>
</dbReference>
<dbReference type="InterPro" id="IPR002403">
    <property type="entry name" value="Cyt_P450_E_grp-IV"/>
</dbReference>
<dbReference type="SUPFAM" id="SSF48264">
    <property type="entry name" value="Cytochrome P450"/>
    <property type="match status" value="1"/>
</dbReference>
<dbReference type="GO" id="GO:0020037">
    <property type="term" value="F:heme binding"/>
    <property type="evidence" value="ECO:0007669"/>
    <property type="project" value="InterPro"/>
</dbReference>
<evidence type="ECO:0000313" key="9">
    <source>
        <dbReference type="Proteomes" id="UP000829364"/>
    </source>
</evidence>
<keyword evidence="3 7" id="KW-0349">Heme</keyword>
<evidence type="ECO:0000313" key="8">
    <source>
        <dbReference type="EMBL" id="UNI23175.1"/>
    </source>
</evidence>
<gene>
    <name evidence="8" type="ORF">JDV02_009010</name>
</gene>
<dbReference type="Gene3D" id="1.10.630.10">
    <property type="entry name" value="Cytochrome P450"/>
    <property type="match status" value="1"/>
</dbReference>
<evidence type="ECO:0000256" key="6">
    <source>
        <dbReference type="ARBA" id="ARBA00023033"/>
    </source>
</evidence>
<dbReference type="KEGG" id="ptkz:JDV02_009010"/>
<name>A0A9Q8QP26_9HYPO</name>
<accession>A0A9Q8QP26</accession>
<evidence type="ECO:0008006" key="10">
    <source>
        <dbReference type="Google" id="ProtNLM"/>
    </source>
</evidence>
<proteinExistence type="inferred from homology"/>
<keyword evidence="6" id="KW-0560">Oxidoreductase</keyword>
<dbReference type="PRINTS" id="PR00465">
    <property type="entry name" value="EP450IV"/>
</dbReference>
<organism evidence="8 9">
    <name type="scientific">Purpureocillium takamizusanense</name>
    <dbReference type="NCBI Taxonomy" id="2060973"/>
    <lineage>
        <taxon>Eukaryota</taxon>
        <taxon>Fungi</taxon>
        <taxon>Dikarya</taxon>
        <taxon>Ascomycota</taxon>
        <taxon>Pezizomycotina</taxon>
        <taxon>Sordariomycetes</taxon>
        <taxon>Hypocreomycetidae</taxon>
        <taxon>Hypocreales</taxon>
        <taxon>Ophiocordycipitaceae</taxon>
        <taxon>Purpureocillium</taxon>
    </lineage>
</organism>
<comment type="cofactor">
    <cofactor evidence="1 7">
        <name>heme</name>
        <dbReference type="ChEBI" id="CHEBI:30413"/>
    </cofactor>
</comment>
<keyword evidence="5 7" id="KW-0408">Iron</keyword>
<dbReference type="EMBL" id="CP086362">
    <property type="protein sequence ID" value="UNI23175.1"/>
    <property type="molecule type" value="Genomic_DNA"/>
</dbReference>
<dbReference type="GeneID" id="72070955"/>
<evidence type="ECO:0000256" key="7">
    <source>
        <dbReference type="PIRSR" id="PIRSR602403-1"/>
    </source>
</evidence>
<evidence type="ECO:0000256" key="2">
    <source>
        <dbReference type="ARBA" id="ARBA00010617"/>
    </source>
</evidence>
<dbReference type="InterPro" id="IPR036396">
    <property type="entry name" value="Cyt_P450_sf"/>
</dbReference>
<protein>
    <recommendedName>
        <fullName evidence="10">Cytochrome P450</fullName>
    </recommendedName>
</protein>
<dbReference type="CDD" id="cd11040">
    <property type="entry name" value="CYP7_CYP8-like"/>
    <property type="match status" value="1"/>
</dbReference>
<feature type="binding site" description="axial binding residue" evidence="7">
    <location>
        <position position="423"/>
    </location>
    <ligand>
        <name>heme</name>
        <dbReference type="ChEBI" id="CHEBI:30413"/>
    </ligand>
    <ligandPart>
        <name>Fe</name>
        <dbReference type="ChEBI" id="CHEBI:18248"/>
    </ligandPart>
</feature>
<keyword evidence="9" id="KW-1185">Reference proteome</keyword>
<dbReference type="Proteomes" id="UP000829364">
    <property type="component" value="Chromosome 9"/>
</dbReference>
<dbReference type="RefSeq" id="XP_047846656.1">
    <property type="nucleotide sequence ID" value="XM_047990647.1"/>
</dbReference>
<dbReference type="InterPro" id="IPR001128">
    <property type="entry name" value="Cyt_P450"/>
</dbReference>
<evidence type="ECO:0000256" key="4">
    <source>
        <dbReference type="ARBA" id="ARBA00022723"/>
    </source>
</evidence>
<reference evidence="8" key="1">
    <citation type="submission" date="2021-11" db="EMBL/GenBank/DDBJ databases">
        <title>Purpureocillium_takamizusanense_genome.</title>
        <authorList>
            <person name="Nguyen N.-H."/>
        </authorList>
    </citation>
    <scope>NUCLEOTIDE SEQUENCE</scope>
    <source>
        <strain evidence="8">PT3</strain>
    </source>
</reference>
<dbReference type="AlphaFoldDB" id="A0A9Q8QP26"/>